<protein>
    <submittedName>
        <fullName evidence="2">Uncharacterized protein</fullName>
    </submittedName>
</protein>
<evidence type="ECO:0000313" key="3">
    <source>
        <dbReference type="Proteomes" id="UP000008237"/>
    </source>
</evidence>
<name>E2BI01_HARSA</name>
<gene>
    <name evidence="2" type="ORF">EAI_06651</name>
</gene>
<feature type="compositionally biased region" description="Polar residues" evidence="1">
    <location>
        <begin position="13"/>
        <end position="24"/>
    </location>
</feature>
<accession>E2BI01</accession>
<dbReference type="InParanoid" id="E2BI01"/>
<feature type="region of interest" description="Disordered" evidence="1">
    <location>
        <begin position="1"/>
        <end position="55"/>
    </location>
</feature>
<organism evidence="3">
    <name type="scientific">Harpegnathos saltator</name>
    <name type="common">Jerdon's jumping ant</name>
    <dbReference type="NCBI Taxonomy" id="610380"/>
    <lineage>
        <taxon>Eukaryota</taxon>
        <taxon>Metazoa</taxon>
        <taxon>Ecdysozoa</taxon>
        <taxon>Arthropoda</taxon>
        <taxon>Hexapoda</taxon>
        <taxon>Insecta</taxon>
        <taxon>Pterygota</taxon>
        <taxon>Neoptera</taxon>
        <taxon>Endopterygota</taxon>
        <taxon>Hymenoptera</taxon>
        <taxon>Apocrita</taxon>
        <taxon>Aculeata</taxon>
        <taxon>Formicoidea</taxon>
        <taxon>Formicidae</taxon>
        <taxon>Ponerinae</taxon>
        <taxon>Ponerini</taxon>
        <taxon>Harpegnathos</taxon>
    </lineage>
</organism>
<evidence type="ECO:0000313" key="2">
    <source>
        <dbReference type="EMBL" id="EFN84679.1"/>
    </source>
</evidence>
<proteinExistence type="predicted"/>
<dbReference type="Proteomes" id="UP000008237">
    <property type="component" value="Unassembled WGS sequence"/>
</dbReference>
<evidence type="ECO:0000256" key="1">
    <source>
        <dbReference type="SAM" id="MobiDB-lite"/>
    </source>
</evidence>
<dbReference type="EMBL" id="GL448407">
    <property type="protein sequence ID" value="EFN84679.1"/>
    <property type="molecule type" value="Genomic_DNA"/>
</dbReference>
<dbReference type="STRING" id="610380.E2BI01"/>
<dbReference type="OrthoDB" id="120383at2759"/>
<sequence length="157" mass="18138">MLPSRSRLGLTGLGSSQDLGSSNGDLYYNSRPEGHWSYQPPPPPVITHQPKPSATQHFQPYERGYPKTLESLAEKKVVNSWQCLGTLPTEVRKMYMLTVGISESFGLFNLTKTKERFIMLYASRESCLRNRKQQCKPCVSMRLKYRSRDDEIYKLNW</sequence>
<dbReference type="AlphaFoldDB" id="E2BI01"/>
<reference evidence="2 3" key="1">
    <citation type="journal article" date="2010" name="Science">
        <title>Genomic comparison of the ants Camponotus floridanus and Harpegnathos saltator.</title>
        <authorList>
            <person name="Bonasio R."/>
            <person name="Zhang G."/>
            <person name="Ye C."/>
            <person name="Mutti N.S."/>
            <person name="Fang X."/>
            <person name="Qin N."/>
            <person name="Donahue G."/>
            <person name="Yang P."/>
            <person name="Li Q."/>
            <person name="Li C."/>
            <person name="Zhang P."/>
            <person name="Huang Z."/>
            <person name="Berger S.L."/>
            <person name="Reinberg D."/>
            <person name="Wang J."/>
            <person name="Liebig J."/>
        </authorList>
    </citation>
    <scope>NUCLEOTIDE SEQUENCE [LARGE SCALE GENOMIC DNA]</scope>
    <source>
        <strain evidence="2 3">R22 G/1</strain>
    </source>
</reference>
<keyword evidence="3" id="KW-1185">Reference proteome</keyword>